<comment type="caution">
    <text evidence="2">The sequence shown here is derived from an EMBL/GenBank/DDBJ whole genome shotgun (WGS) entry which is preliminary data.</text>
</comment>
<sequence length="502" mass="54759">MDSGSKHELTTTSVRHADDSLNGNPCPAYDKGNTTRQLCILGISISWIVSIICVGLGLHTLARDPEGGEAFFPPMSKGAHVAIPLALNVIVTFCTDCLGYAHSTSLRWALWHEGRLAFTSNLRIFTSSKSSWPNRWYSNFLGAISLIACYTATSQILMPSSTAYFQNGNDHVTRRTSLNGVAVLALGLGILFQAIISTACLASHPERILTWSSSPLTTTLASLQNGLQHRDGRCMMSAESTNKPSIAVEAKTRQPSAYRTDPSVRYIVFILWALFALCLLWAVVVLVVNKHVYGRDDFSPSLFAGDVWFGVTQSGSLVSEHVVTLFLIGAWQALVTLSTHIVELLVNRSRDEGLWRKVASNKGSSPGTQIRYNSFVVALSSWQTLTLFAFKPIIHWVFGLGLYQDETAQILVEMSYLALFLLSVVTFFLAGFGTSLALQRPKGNLPSSWGHIQTLADLVDDWADGTRLCWGDKGANPDGTRHAGTSGTQELVGEIQTGCCYG</sequence>
<dbReference type="OrthoDB" id="2688021at2759"/>
<dbReference type="AlphaFoldDB" id="A0A3D8QEC4"/>
<feature type="transmembrane region" description="Helical" evidence="1">
    <location>
        <begin position="136"/>
        <end position="158"/>
    </location>
</feature>
<gene>
    <name evidence="2" type="ORF">BP5796_11798</name>
</gene>
<accession>A0A3D8QEC4</accession>
<organism evidence="2 3">
    <name type="scientific">Coleophoma crateriformis</name>
    <dbReference type="NCBI Taxonomy" id="565419"/>
    <lineage>
        <taxon>Eukaryota</taxon>
        <taxon>Fungi</taxon>
        <taxon>Dikarya</taxon>
        <taxon>Ascomycota</taxon>
        <taxon>Pezizomycotina</taxon>
        <taxon>Leotiomycetes</taxon>
        <taxon>Helotiales</taxon>
        <taxon>Dermateaceae</taxon>
        <taxon>Coleophoma</taxon>
    </lineage>
</organism>
<feature type="transmembrane region" description="Helical" evidence="1">
    <location>
        <begin position="414"/>
        <end position="438"/>
    </location>
</feature>
<feature type="transmembrane region" description="Helical" evidence="1">
    <location>
        <begin position="266"/>
        <end position="288"/>
    </location>
</feature>
<feature type="transmembrane region" description="Helical" evidence="1">
    <location>
        <begin position="178"/>
        <end position="202"/>
    </location>
</feature>
<reference evidence="2 3" key="1">
    <citation type="journal article" date="2018" name="IMA Fungus">
        <title>IMA Genome-F 9: Draft genome sequence of Annulohypoxylon stygium, Aspergillus mulundensis, Berkeleyomyces basicola (syn. Thielaviopsis basicola), Ceratocystis smalleyi, two Cercospora beticola strains, Coleophoma cylindrospora, Fusarium fracticaudum, Phialophora cf. hyalina, and Morchella septimelata.</title>
        <authorList>
            <person name="Wingfield B.D."/>
            <person name="Bills G.F."/>
            <person name="Dong Y."/>
            <person name="Huang W."/>
            <person name="Nel W.J."/>
            <person name="Swalarsk-Parry B.S."/>
            <person name="Vaghefi N."/>
            <person name="Wilken P.M."/>
            <person name="An Z."/>
            <person name="de Beer Z.W."/>
            <person name="De Vos L."/>
            <person name="Chen L."/>
            <person name="Duong T.A."/>
            <person name="Gao Y."/>
            <person name="Hammerbacher A."/>
            <person name="Kikkert J.R."/>
            <person name="Li Y."/>
            <person name="Li H."/>
            <person name="Li K."/>
            <person name="Li Q."/>
            <person name="Liu X."/>
            <person name="Ma X."/>
            <person name="Naidoo K."/>
            <person name="Pethybridge S.J."/>
            <person name="Sun J."/>
            <person name="Steenkamp E.T."/>
            <person name="van der Nest M.A."/>
            <person name="van Wyk S."/>
            <person name="Wingfield M.J."/>
            <person name="Xiong C."/>
            <person name="Yue Q."/>
            <person name="Zhang X."/>
        </authorList>
    </citation>
    <scope>NUCLEOTIDE SEQUENCE [LARGE SCALE GENOMIC DNA]</scope>
    <source>
        <strain evidence="2 3">BP5796</strain>
    </source>
</reference>
<evidence type="ECO:0000313" key="3">
    <source>
        <dbReference type="Proteomes" id="UP000256328"/>
    </source>
</evidence>
<keyword evidence="1" id="KW-0812">Transmembrane</keyword>
<dbReference type="Proteomes" id="UP000256328">
    <property type="component" value="Unassembled WGS sequence"/>
</dbReference>
<feature type="transmembrane region" description="Helical" evidence="1">
    <location>
        <begin position="372"/>
        <end position="394"/>
    </location>
</feature>
<feature type="transmembrane region" description="Helical" evidence="1">
    <location>
        <begin position="38"/>
        <end position="61"/>
    </location>
</feature>
<evidence type="ECO:0000313" key="2">
    <source>
        <dbReference type="EMBL" id="RDW60192.1"/>
    </source>
</evidence>
<feature type="transmembrane region" description="Helical" evidence="1">
    <location>
        <begin position="81"/>
        <end position="101"/>
    </location>
</feature>
<protein>
    <submittedName>
        <fullName evidence="2">Uncharacterized protein</fullName>
    </submittedName>
</protein>
<dbReference type="EMBL" id="PDLN01000019">
    <property type="protein sequence ID" value="RDW60192.1"/>
    <property type="molecule type" value="Genomic_DNA"/>
</dbReference>
<feature type="transmembrane region" description="Helical" evidence="1">
    <location>
        <begin position="322"/>
        <end position="346"/>
    </location>
</feature>
<keyword evidence="1" id="KW-1133">Transmembrane helix</keyword>
<name>A0A3D8QEC4_9HELO</name>
<keyword evidence="1" id="KW-0472">Membrane</keyword>
<evidence type="ECO:0000256" key="1">
    <source>
        <dbReference type="SAM" id="Phobius"/>
    </source>
</evidence>
<proteinExistence type="predicted"/>
<keyword evidence="3" id="KW-1185">Reference proteome</keyword>